<evidence type="ECO:0000256" key="1">
    <source>
        <dbReference type="SAM" id="MobiDB-lite"/>
    </source>
</evidence>
<evidence type="ECO:0000313" key="4">
    <source>
        <dbReference type="Proteomes" id="UP000283530"/>
    </source>
</evidence>
<dbReference type="Gene3D" id="1.25.10.10">
    <property type="entry name" value="Leucine-rich Repeat Variant"/>
    <property type="match status" value="1"/>
</dbReference>
<evidence type="ECO:0000259" key="2">
    <source>
        <dbReference type="SMART" id="SM01349"/>
    </source>
</evidence>
<feature type="region of interest" description="Disordered" evidence="1">
    <location>
        <begin position="1"/>
        <end position="43"/>
    </location>
</feature>
<accession>A0A443PX12</accession>
<keyword evidence="4" id="KW-1185">Reference proteome</keyword>
<gene>
    <name evidence="3" type="ORF">CKAN_02462800</name>
</gene>
<comment type="caution">
    <text evidence="3">The sequence shown here is derived from an EMBL/GenBank/DDBJ whole genome shotgun (WGS) entry which is preliminary data.</text>
</comment>
<dbReference type="InterPro" id="IPR011989">
    <property type="entry name" value="ARM-like"/>
</dbReference>
<dbReference type="OrthoDB" id="63891at2759"/>
<dbReference type="SMART" id="SM01349">
    <property type="entry name" value="TOG"/>
    <property type="match status" value="1"/>
</dbReference>
<feature type="domain" description="TOG" evidence="2">
    <location>
        <begin position="62"/>
        <end position="291"/>
    </location>
</feature>
<dbReference type="EMBL" id="QPKB01000011">
    <property type="protein sequence ID" value="RWR95290.1"/>
    <property type="molecule type" value="Genomic_DNA"/>
</dbReference>
<dbReference type="GO" id="GO:0005881">
    <property type="term" value="C:cytoplasmic microtubule"/>
    <property type="evidence" value="ECO:0007669"/>
    <property type="project" value="TreeGrafter"/>
</dbReference>
<dbReference type="GO" id="GO:0000226">
    <property type="term" value="P:microtubule cytoskeleton organization"/>
    <property type="evidence" value="ECO:0007669"/>
    <property type="project" value="TreeGrafter"/>
</dbReference>
<dbReference type="InterPro" id="IPR034085">
    <property type="entry name" value="TOG"/>
</dbReference>
<evidence type="ECO:0000313" key="3">
    <source>
        <dbReference type="EMBL" id="RWR95290.1"/>
    </source>
</evidence>
<protein>
    <submittedName>
        <fullName evidence="3">CLASP N-terminal domain-containing protein</fullName>
    </submittedName>
</protein>
<dbReference type="SUPFAM" id="SSF48371">
    <property type="entry name" value="ARM repeat"/>
    <property type="match status" value="1"/>
</dbReference>
<dbReference type="Proteomes" id="UP000283530">
    <property type="component" value="Unassembled WGS sequence"/>
</dbReference>
<dbReference type="AlphaFoldDB" id="A0A443PX12"/>
<dbReference type="PANTHER" id="PTHR21567">
    <property type="entry name" value="CLASP"/>
    <property type="match status" value="1"/>
</dbReference>
<dbReference type="GO" id="GO:0008017">
    <property type="term" value="F:microtubule binding"/>
    <property type="evidence" value="ECO:0007669"/>
    <property type="project" value="TreeGrafter"/>
</dbReference>
<reference evidence="3 4" key="1">
    <citation type="journal article" date="2019" name="Nat. Plants">
        <title>Stout camphor tree genome fills gaps in understanding of flowering plant genome evolution.</title>
        <authorList>
            <person name="Chaw S.M."/>
            <person name="Liu Y.C."/>
            <person name="Wu Y.W."/>
            <person name="Wang H.Y."/>
            <person name="Lin C.I."/>
            <person name="Wu C.S."/>
            <person name="Ke H.M."/>
            <person name="Chang L.Y."/>
            <person name="Hsu C.Y."/>
            <person name="Yang H.T."/>
            <person name="Sudianto E."/>
            <person name="Hsu M.H."/>
            <person name="Wu K.P."/>
            <person name="Wang L.N."/>
            <person name="Leebens-Mack J.H."/>
            <person name="Tsai I.J."/>
        </authorList>
    </citation>
    <scope>NUCLEOTIDE SEQUENCE [LARGE SCALE GENOMIC DNA]</scope>
    <source>
        <strain evidence="4">cv. Chaw 1501</strain>
        <tissue evidence="3">Young leaves</tissue>
    </source>
</reference>
<dbReference type="InterPro" id="IPR016024">
    <property type="entry name" value="ARM-type_fold"/>
</dbReference>
<dbReference type="PANTHER" id="PTHR21567:SF65">
    <property type="entry name" value="ARM REPEAT SUPERFAMILY PROTEIN"/>
    <property type="match status" value="1"/>
</dbReference>
<sequence>MALRSLDNALPTTPERPKKIAKIVGPTRTPPIDSGVNDENSAPTAAIADPTPDYIASKDLKAFPDPDAILKGLLEGLNSKDWMKVCEALNNTRRLALYHSSLLISILDKVMLVMVKAMKNPRSALCKTSIMASADIFCAFGHLLLSSFSSEAFDQLLLQLLLKASQDKKFVCEEADRALQAMTGSFPPLPLLGKLQSYVGHANPKVRAKAAVSISNCASKMAIDGMEEFGFVPLIRIAADLLNDRLPEAREAARSITNSVYKVFIGRDEQKMMGLSPLESWQNLCSSGLPPISAQAMVKIVPQ</sequence>
<proteinExistence type="predicted"/>
<name>A0A443PX12_9MAGN</name>
<organism evidence="3 4">
    <name type="scientific">Cinnamomum micranthum f. kanehirae</name>
    <dbReference type="NCBI Taxonomy" id="337451"/>
    <lineage>
        <taxon>Eukaryota</taxon>
        <taxon>Viridiplantae</taxon>
        <taxon>Streptophyta</taxon>
        <taxon>Embryophyta</taxon>
        <taxon>Tracheophyta</taxon>
        <taxon>Spermatophyta</taxon>
        <taxon>Magnoliopsida</taxon>
        <taxon>Magnoliidae</taxon>
        <taxon>Laurales</taxon>
        <taxon>Lauraceae</taxon>
        <taxon>Cinnamomum</taxon>
    </lineage>
</organism>